<evidence type="ECO:0000313" key="2">
    <source>
        <dbReference type="EMBL" id="MBA2117831.1"/>
    </source>
</evidence>
<evidence type="ECO:0000259" key="1">
    <source>
        <dbReference type="Pfam" id="PF07596"/>
    </source>
</evidence>
<evidence type="ECO:0000313" key="3">
    <source>
        <dbReference type="Proteomes" id="UP000551616"/>
    </source>
</evidence>
<dbReference type="AlphaFoldDB" id="A0A7V9AA56"/>
<dbReference type="Proteomes" id="UP000551616">
    <property type="component" value="Unassembled WGS sequence"/>
</dbReference>
<gene>
    <name evidence="2" type="ORF">HOV93_50370</name>
</gene>
<feature type="domain" description="DUF1559" evidence="1">
    <location>
        <begin position="1"/>
        <end position="116"/>
    </location>
</feature>
<dbReference type="InterPro" id="IPR027558">
    <property type="entry name" value="Pre_pil_HX9DG_C"/>
</dbReference>
<sequence>MFHPRSAVPLSAVTDGTTNTIAFGEIVLSPRNEDRRGRYWNAENTNALVTTLFPPNSLRGDVLLGNSQRCVDAPYAPCLSITGTGGRGLAVRSVHPTGANILLVDGSVRFVSNAVNQVTYKALGSRNGGEVLGEY</sequence>
<keyword evidence="3" id="KW-1185">Reference proteome</keyword>
<proteinExistence type="predicted"/>
<dbReference type="Pfam" id="PF07596">
    <property type="entry name" value="SBP_bac_10"/>
    <property type="match status" value="1"/>
</dbReference>
<comment type="caution">
    <text evidence="2">The sequence shown here is derived from an EMBL/GenBank/DDBJ whole genome shotgun (WGS) entry which is preliminary data.</text>
</comment>
<dbReference type="InterPro" id="IPR011453">
    <property type="entry name" value="DUF1559"/>
</dbReference>
<dbReference type="EMBL" id="JABRWO010000021">
    <property type="protein sequence ID" value="MBA2117831.1"/>
    <property type="molecule type" value="Genomic_DNA"/>
</dbReference>
<name>A0A7V9AA56_9BACT</name>
<protein>
    <recommendedName>
        <fullName evidence="1">DUF1559 domain-containing protein</fullName>
    </recommendedName>
</protein>
<accession>A0A7V9AA56</accession>
<organism evidence="2 3">
    <name type="scientific">Bremerella alba</name>
    <dbReference type="NCBI Taxonomy" id="980252"/>
    <lineage>
        <taxon>Bacteria</taxon>
        <taxon>Pseudomonadati</taxon>
        <taxon>Planctomycetota</taxon>
        <taxon>Planctomycetia</taxon>
        <taxon>Pirellulales</taxon>
        <taxon>Pirellulaceae</taxon>
        <taxon>Bremerella</taxon>
    </lineage>
</organism>
<reference evidence="2 3" key="1">
    <citation type="submission" date="2020-05" db="EMBL/GenBank/DDBJ databases">
        <title>Bremerella alba sp. nov., a novel planctomycete isolated from the surface of the macroalga Fucus spiralis.</title>
        <authorList>
            <person name="Godinho O."/>
            <person name="Botelho R."/>
            <person name="Albuquerque L."/>
            <person name="Wiegand S."/>
            <person name="Da Costa M.S."/>
            <person name="Lobo-Da-Cunha A."/>
            <person name="Jogler C."/>
            <person name="Lage O.M."/>
        </authorList>
    </citation>
    <scope>NUCLEOTIDE SEQUENCE [LARGE SCALE GENOMIC DNA]</scope>
    <source>
        <strain evidence="2 3">FF15</strain>
    </source>
</reference>
<dbReference type="NCBIfam" id="TIGR04294">
    <property type="entry name" value="pre_pil_HX9DG"/>
    <property type="match status" value="1"/>
</dbReference>